<feature type="transmembrane region" description="Helical" evidence="7">
    <location>
        <begin position="110"/>
        <end position="140"/>
    </location>
</feature>
<evidence type="ECO:0000256" key="1">
    <source>
        <dbReference type="ARBA" id="ARBA00004651"/>
    </source>
</evidence>
<dbReference type="EMBL" id="CAXKWB010008315">
    <property type="protein sequence ID" value="CAL4090692.1"/>
    <property type="molecule type" value="Genomic_DNA"/>
</dbReference>
<evidence type="ECO:0000256" key="6">
    <source>
        <dbReference type="ARBA" id="ARBA00023136"/>
    </source>
</evidence>
<dbReference type="PANTHER" id="PTHR16024:SF6">
    <property type="entry name" value="XK-RELATED PROTEIN"/>
    <property type="match status" value="1"/>
</dbReference>
<name>A0AAV2QL55_MEGNR</name>
<keyword evidence="3" id="KW-1003">Cell membrane</keyword>
<feature type="transmembrane region" description="Helical" evidence="7">
    <location>
        <begin position="336"/>
        <end position="363"/>
    </location>
</feature>
<protein>
    <recommendedName>
        <fullName evidence="7">XK-related protein</fullName>
    </recommendedName>
</protein>
<feature type="transmembrane region" description="Helical" evidence="7">
    <location>
        <begin position="259"/>
        <end position="277"/>
    </location>
</feature>
<evidence type="ECO:0000256" key="2">
    <source>
        <dbReference type="ARBA" id="ARBA00008789"/>
    </source>
</evidence>
<evidence type="ECO:0000256" key="3">
    <source>
        <dbReference type="ARBA" id="ARBA00022475"/>
    </source>
</evidence>
<dbReference type="Proteomes" id="UP001497623">
    <property type="component" value="Unassembled WGS sequence"/>
</dbReference>
<dbReference type="Pfam" id="PF09815">
    <property type="entry name" value="XK-related"/>
    <property type="match status" value="1"/>
</dbReference>
<proteinExistence type="inferred from homology"/>
<feature type="transmembrane region" description="Helical" evidence="7">
    <location>
        <begin position="45"/>
        <end position="75"/>
    </location>
</feature>
<feature type="transmembrane region" description="Helical" evidence="7">
    <location>
        <begin position="297"/>
        <end position="330"/>
    </location>
</feature>
<evidence type="ECO:0000313" key="8">
    <source>
        <dbReference type="EMBL" id="CAL4090692.1"/>
    </source>
</evidence>
<feature type="non-terminal residue" evidence="8">
    <location>
        <position position="1"/>
    </location>
</feature>
<accession>A0AAV2QL55</accession>
<comment type="similarity">
    <text evidence="2 7">Belongs to the XK family.</text>
</comment>
<evidence type="ECO:0000256" key="4">
    <source>
        <dbReference type="ARBA" id="ARBA00022692"/>
    </source>
</evidence>
<dbReference type="PANTHER" id="PTHR16024">
    <property type="entry name" value="XK-RELATED PROTEIN"/>
    <property type="match status" value="1"/>
</dbReference>
<keyword evidence="5 7" id="KW-1133">Transmembrane helix</keyword>
<keyword evidence="6 7" id="KW-0472">Membrane</keyword>
<dbReference type="AlphaFoldDB" id="A0AAV2QL55"/>
<sequence>KVKAWCTNLFNQLKHVIKIIGSLLNIFDIGSDIFTAHKFYTRGKYWWGTFTLMFIVSPITTFGIIMIIIGIYACVNRNSESYVVTLAWRNMSRFVEMHQRRIDYFKDSVWYVKVLLCLIVAVAAVGSVATGPFIILFWLVCDIITSISGRAIGTMTPAVVARAAGNIKLCETLMEALPQCFMQSYIVSLTLAAGQGVDTFQIVTICISLTSLAFGITTNIRFESAATLSKITFFIFGLLCVISRIATCCVYAMVHKQLFLLPVGTQLIISIAAWFVVKCCRCSSLCPPISIFYFNPVFSSVLTPVVNGFTASGLLISTVNISFIIGSLFLDVPPHFTNAALAIAAANWSTTLLFSVCPCFQSLREDWLGLKRKPVAITELAVTAVNCTFSSTAPHMESVGVDWLHDNDFGKTIHY</sequence>
<evidence type="ECO:0000256" key="5">
    <source>
        <dbReference type="ARBA" id="ARBA00022989"/>
    </source>
</evidence>
<dbReference type="InterPro" id="IPR050895">
    <property type="entry name" value="XK-related_scramblase"/>
</dbReference>
<dbReference type="GO" id="GO:0005886">
    <property type="term" value="C:plasma membrane"/>
    <property type="evidence" value="ECO:0007669"/>
    <property type="project" value="UniProtKB-SubCell"/>
</dbReference>
<evidence type="ECO:0000256" key="7">
    <source>
        <dbReference type="RuleBase" id="RU910716"/>
    </source>
</evidence>
<keyword evidence="9" id="KW-1185">Reference proteome</keyword>
<comment type="caution">
    <text evidence="8">The sequence shown here is derived from an EMBL/GenBank/DDBJ whole genome shotgun (WGS) entry which is preliminary data.</text>
</comment>
<gene>
    <name evidence="8" type="ORF">MNOR_LOCUS14082</name>
</gene>
<evidence type="ECO:0000313" key="9">
    <source>
        <dbReference type="Proteomes" id="UP001497623"/>
    </source>
</evidence>
<feature type="transmembrane region" description="Helical" evidence="7">
    <location>
        <begin position="232"/>
        <end position="253"/>
    </location>
</feature>
<keyword evidence="4 7" id="KW-0812">Transmembrane</keyword>
<comment type="subcellular location">
    <subcellularLocation>
        <location evidence="1">Cell membrane</location>
        <topology evidence="1">Multi-pass membrane protein</topology>
    </subcellularLocation>
    <subcellularLocation>
        <location evidence="7">Membrane</location>
        <topology evidence="7">Multi-pass membrane protein</topology>
    </subcellularLocation>
</comment>
<reference evidence="8 9" key="1">
    <citation type="submission" date="2024-05" db="EMBL/GenBank/DDBJ databases">
        <authorList>
            <person name="Wallberg A."/>
        </authorList>
    </citation>
    <scope>NUCLEOTIDE SEQUENCE [LARGE SCALE GENOMIC DNA]</scope>
</reference>
<organism evidence="8 9">
    <name type="scientific">Meganyctiphanes norvegica</name>
    <name type="common">Northern krill</name>
    <name type="synonym">Thysanopoda norvegica</name>
    <dbReference type="NCBI Taxonomy" id="48144"/>
    <lineage>
        <taxon>Eukaryota</taxon>
        <taxon>Metazoa</taxon>
        <taxon>Ecdysozoa</taxon>
        <taxon>Arthropoda</taxon>
        <taxon>Crustacea</taxon>
        <taxon>Multicrustacea</taxon>
        <taxon>Malacostraca</taxon>
        <taxon>Eumalacostraca</taxon>
        <taxon>Eucarida</taxon>
        <taxon>Euphausiacea</taxon>
        <taxon>Euphausiidae</taxon>
        <taxon>Meganyctiphanes</taxon>
    </lineage>
</organism>
<feature type="transmembrane region" description="Helical" evidence="7">
    <location>
        <begin position="199"/>
        <end position="220"/>
    </location>
</feature>
<dbReference type="InterPro" id="IPR018629">
    <property type="entry name" value="XK-rel"/>
</dbReference>